<dbReference type="EMBL" id="AP026563">
    <property type="protein sequence ID" value="BDP44717.1"/>
    <property type="molecule type" value="Genomic_DNA"/>
</dbReference>
<dbReference type="PANTHER" id="PTHR33609:SF1">
    <property type="entry name" value="TRANSPOSASE"/>
    <property type="match status" value="1"/>
</dbReference>
<reference evidence="2" key="1">
    <citation type="submission" date="2022-07" db="EMBL/GenBank/DDBJ databases">
        <title>Complete Genome Sequence of the Radioresistant Bacterium Deinococcus aetherius ST0316, Isolated from the Air Dust collected in Lower Stratosphere above Japan.</title>
        <authorList>
            <person name="Satoh K."/>
            <person name="Hagiwara K."/>
            <person name="Katsumata K."/>
            <person name="Kubo A."/>
            <person name="Yokobori S."/>
            <person name="Yamagishi A."/>
            <person name="Oono Y."/>
            <person name="Narumi I."/>
        </authorList>
    </citation>
    <scope>NUCLEOTIDE SEQUENCE</scope>
    <source>
        <strain evidence="2">ST0316</strain>
        <plasmid evidence="2">pDAETH-3</plasmid>
    </source>
</reference>
<accession>A0ABN6RN44</accession>
<dbReference type="SUPFAM" id="SSF46689">
    <property type="entry name" value="Homeodomain-like"/>
    <property type="match status" value="1"/>
</dbReference>
<name>A0ABN6RN44_9DEIO</name>
<feature type="coiled-coil region" evidence="1">
    <location>
        <begin position="50"/>
        <end position="77"/>
    </location>
</feature>
<dbReference type="Gene3D" id="1.10.10.10">
    <property type="entry name" value="Winged helix-like DNA-binding domain superfamily/Winged helix DNA-binding domain"/>
    <property type="match status" value="1"/>
</dbReference>
<protein>
    <submittedName>
        <fullName evidence="2">Transposase</fullName>
    </submittedName>
</protein>
<keyword evidence="1" id="KW-0175">Coiled coil</keyword>
<dbReference type="InterPro" id="IPR009057">
    <property type="entry name" value="Homeodomain-like_sf"/>
</dbReference>
<keyword evidence="2" id="KW-0614">Plasmid</keyword>
<sequence>MGKERHSEEKILEVLGRVENGETIAAVSRSTGISRKTIQYWKATYGRQPKTDDAKRLKQLEDENARLKKLVADLALDNAMLKDVVGKKW</sequence>
<dbReference type="InterPro" id="IPR052546">
    <property type="entry name" value="Transposase_8_domain"/>
</dbReference>
<evidence type="ECO:0000256" key="1">
    <source>
        <dbReference type="SAM" id="Coils"/>
    </source>
</evidence>
<dbReference type="PANTHER" id="PTHR33609">
    <property type="entry name" value="LOW CALCIUM RESPONSE LOCUS PROTEIN S"/>
    <property type="match status" value="1"/>
</dbReference>
<evidence type="ECO:0000313" key="3">
    <source>
        <dbReference type="Proteomes" id="UP001064971"/>
    </source>
</evidence>
<evidence type="ECO:0000313" key="2">
    <source>
        <dbReference type="EMBL" id="BDP44717.1"/>
    </source>
</evidence>
<dbReference type="Proteomes" id="UP001064971">
    <property type="component" value="Plasmid pDAETH-3"/>
</dbReference>
<dbReference type="InterPro" id="IPR002514">
    <property type="entry name" value="Transposase_8"/>
</dbReference>
<proteinExistence type="predicted"/>
<organism evidence="2 3">
    <name type="scientific">Deinococcus aetherius</name>
    <dbReference type="NCBI Taxonomy" id="200252"/>
    <lineage>
        <taxon>Bacteria</taxon>
        <taxon>Thermotogati</taxon>
        <taxon>Deinococcota</taxon>
        <taxon>Deinococci</taxon>
        <taxon>Deinococcales</taxon>
        <taxon>Deinococcaceae</taxon>
        <taxon>Deinococcus</taxon>
    </lineage>
</organism>
<dbReference type="Pfam" id="PF01527">
    <property type="entry name" value="HTH_Tnp_1"/>
    <property type="match status" value="1"/>
</dbReference>
<dbReference type="InterPro" id="IPR036388">
    <property type="entry name" value="WH-like_DNA-bd_sf"/>
</dbReference>
<gene>
    <name evidence="2" type="ORF">DAETH_46860</name>
</gene>
<keyword evidence="3" id="KW-1185">Reference proteome</keyword>
<geneLocation type="plasmid" evidence="2 3">
    <name>pDAETH-3</name>
</geneLocation>